<comment type="subcellular location">
    <subcellularLocation>
        <location evidence="6">Cell membrane</location>
        <topology evidence="6">Multi-pass membrane protein</topology>
    </subcellularLocation>
    <subcellularLocation>
        <location evidence="1">Membrane</location>
        <topology evidence="1">Multi-pass membrane protein</topology>
    </subcellularLocation>
</comment>
<comment type="similarity">
    <text evidence="2 6">Belongs to the 4-toluene sulfonate uptake permease (TSUP) (TC 2.A.102) family.</text>
</comment>
<feature type="transmembrane region" description="Helical" evidence="6">
    <location>
        <begin position="190"/>
        <end position="210"/>
    </location>
</feature>
<dbReference type="GO" id="GO:0005886">
    <property type="term" value="C:plasma membrane"/>
    <property type="evidence" value="ECO:0007669"/>
    <property type="project" value="UniProtKB-SubCell"/>
</dbReference>
<evidence type="ECO:0000256" key="2">
    <source>
        <dbReference type="ARBA" id="ARBA00009142"/>
    </source>
</evidence>
<comment type="caution">
    <text evidence="8">The sequence shown here is derived from an EMBL/GenBank/DDBJ whole genome shotgun (WGS) entry which is preliminary data.</text>
</comment>
<feature type="transmembrane region" description="Helical" evidence="6">
    <location>
        <begin position="102"/>
        <end position="121"/>
    </location>
</feature>
<keyword evidence="6" id="KW-1003">Cell membrane</keyword>
<dbReference type="PANTHER" id="PTHR43701">
    <property type="entry name" value="MEMBRANE TRANSPORTER PROTEIN MJ0441-RELATED"/>
    <property type="match status" value="1"/>
</dbReference>
<dbReference type="InterPro" id="IPR002781">
    <property type="entry name" value="TM_pro_TauE-like"/>
</dbReference>
<feature type="transmembrane region" description="Helical" evidence="6">
    <location>
        <begin position="29"/>
        <end position="50"/>
    </location>
</feature>
<proteinExistence type="inferred from homology"/>
<feature type="transmembrane region" description="Helical" evidence="6">
    <location>
        <begin position="216"/>
        <end position="238"/>
    </location>
</feature>
<name>A0A5D4FUM3_9CORY</name>
<dbReference type="AlphaFoldDB" id="A0A5D4FUM3"/>
<keyword evidence="5 6" id="KW-0472">Membrane</keyword>
<dbReference type="Pfam" id="PF01925">
    <property type="entry name" value="TauE"/>
    <property type="match status" value="1"/>
</dbReference>
<evidence type="ECO:0000256" key="5">
    <source>
        <dbReference type="ARBA" id="ARBA00023136"/>
    </source>
</evidence>
<sequence length="356" mass="36127">MRKILLFAIAGLAAQLVDGALGMAFGVTATTVLLITGIGPAAASAAVHLAEVGTTACSGAAHWKLGNVHWPAVFALGVPGAIGAFLGATVLSKISTAAAEPVVTSFLLLLGLWLLFRSLFLSSATQASKTKEEKQRDTARRAPRSRIGLGVLGITSGFLDASGGGGWGPMTTSTLLTVAKTQPRKVIGTVNAAEFLVSIAASAGFVFGLGSQFLSLWQPVAGLLVGGVIAAPIAAWAVSRANPTVLGGLVGLLLVLLNSSRLVAGGTVSLRVVEIGLAVLAVIVLWGLWRGKAGARAKSVAKGSAETDIEGAGATPTAQADAEGSAEMTAGKQGVDPDSDRYADQRYSRVHAGERR</sequence>
<feature type="transmembrane region" description="Helical" evidence="6">
    <location>
        <begin position="270"/>
        <end position="289"/>
    </location>
</feature>
<keyword evidence="3 6" id="KW-0812">Transmembrane</keyword>
<feature type="region of interest" description="Disordered" evidence="7">
    <location>
        <begin position="304"/>
        <end position="356"/>
    </location>
</feature>
<evidence type="ECO:0000256" key="7">
    <source>
        <dbReference type="SAM" id="MobiDB-lite"/>
    </source>
</evidence>
<evidence type="ECO:0000256" key="6">
    <source>
        <dbReference type="RuleBase" id="RU363041"/>
    </source>
</evidence>
<evidence type="ECO:0000256" key="3">
    <source>
        <dbReference type="ARBA" id="ARBA00022692"/>
    </source>
</evidence>
<feature type="transmembrane region" description="Helical" evidence="6">
    <location>
        <begin position="70"/>
        <end position="90"/>
    </location>
</feature>
<evidence type="ECO:0000313" key="8">
    <source>
        <dbReference type="EMBL" id="TYR19482.1"/>
    </source>
</evidence>
<evidence type="ECO:0000256" key="1">
    <source>
        <dbReference type="ARBA" id="ARBA00004141"/>
    </source>
</evidence>
<dbReference type="RefSeq" id="WP_148811265.1">
    <property type="nucleotide sequence ID" value="NZ_VSZI01000001.1"/>
</dbReference>
<protein>
    <recommendedName>
        <fullName evidence="6">Probable membrane transporter protein</fullName>
    </recommendedName>
</protein>
<reference evidence="8 9" key="1">
    <citation type="submission" date="2019-08" db="EMBL/GenBank/DDBJ databases">
        <title>Draft genome of C. urealyticum strain VH4248.</title>
        <authorList>
            <person name="Navas J."/>
        </authorList>
    </citation>
    <scope>NUCLEOTIDE SEQUENCE [LARGE SCALE GENOMIC DNA]</scope>
    <source>
        <strain evidence="8 9">VH4248</strain>
    </source>
</reference>
<feature type="compositionally biased region" description="Basic and acidic residues" evidence="7">
    <location>
        <begin position="338"/>
        <end position="356"/>
    </location>
</feature>
<dbReference type="PANTHER" id="PTHR43701:SF12">
    <property type="entry name" value="MEMBRANE TRANSPORTER PROTEIN YTNM-RELATED"/>
    <property type="match status" value="1"/>
</dbReference>
<evidence type="ECO:0000313" key="9">
    <source>
        <dbReference type="Proteomes" id="UP000324726"/>
    </source>
</evidence>
<keyword evidence="4 6" id="KW-1133">Transmembrane helix</keyword>
<dbReference type="EMBL" id="VSZI01000001">
    <property type="protein sequence ID" value="TYR19482.1"/>
    <property type="molecule type" value="Genomic_DNA"/>
</dbReference>
<organism evidence="8 9">
    <name type="scientific">Corynebacterium urealyticum</name>
    <dbReference type="NCBI Taxonomy" id="43771"/>
    <lineage>
        <taxon>Bacteria</taxon>
        <taxon>Bacillati</taxon>
        <taxon>Actinomycetota</taxon>
        <taxon>Actinomycetes</taxon>
        <taxon>Mycobacteriales</taxon>
        <taxon>Corynebacteriaceae</taxon>
        <taxon>Corynebacterium</taxon>
    </lineage>
</organism>
<evidence type="ECO:0000256" key="4">
    <source>
        <dbReference type="ARBA" id="ARBA00022989"/>
    </source>
</evidence>
<accession>A0A5D4FUM3</accession>
<gene>
    <name evidence="8" type="ORF">FYJ87_00130</name>
</gene>
<dbReference type="InterPro" id="IPR051598">
    <property type="entry name" value="TSUP/Inactive_protease-like"/>
</dbReference>
<dbReference type="Proteomes" id="UP000324726">
    <property type="component" value="Unassembled WGS sequence"/>
</dbReference>